<dbReference type="Gene3D" id="1.10.3560.10">
    <property type="entry name" value="yst0336 like domain"/>
    <property type="match status" value="1"/>
</dbReference>
<keyword evidence="3" id="KW-1185">Reference proteome</keyword>
<dbReference type="EMBL" id="LPNN01000004">
    <property type="protein sequence ID" value="OEJ89001.1"/>
    <property type="molecule type" value="Genomic_DNA"/>
</dbReference>
<dbReference type="Pfam" id="PF04669">
    <property type="entry name" value="PBDC1"/>
    <property type="match status" value="1"/>
</dbReference>
<feature type="domain" description="Polysaccharide biosynthesis" evidence="1">
    <location>
        <begin position="24"/>
        <end position="152"/>
    </location>
</feature>
<comment type="caution">
    <text evidence="2">The sequence shown here is derived from an EMBL/GenBank/DDBJ whole genome shotgun (WGS) entry which is preliminary data.</text>
</comment>
<dbReference type="AlphaFoldDB" id="A0A1E5RQ28"/>
<dbReference type="InterPro" id="IPR021148">
    <property type="entry name" value="Polysacc_synth_dom"/>
</dbReference>
<dbReference type="InterPro" id="IPR008476">
    <property type="entry name" value="PBDC1_metazoa/fungi"/>
</dbReference>
<evidence type="ECO:0000313" key="2">
    <source>
        <dbReference type="EMBL" id="OEJ89001.1"/>
    </source>
</evidence>
<accession>A0A1E5RQ28</accession>
<dbReference type="PANTHER" id="PTHR13410:SF9">
    <property type="entry name" value="PROTEIN PBDC1"/>
    <property type="match status" value="1"/>
</dbReference>
<name>A0A1E5RQ28_HANUV</name>
<dbReference type="OrthoDB" id="10248897at2759"/>
<gene>
    <name evidence="2" type="ORF">AWRI3580_g2178</name>
</gene>
<sequence length="156" mass="18349">MSVVPSTETNKKFEAENAENLEAIEQQFAVEAVENLETHWELLASIPGSELRLTSQDDEIFSTFIACFPEFTKEKLLKFDDMDLKAEKDKARWRDWSKNFETVIYDYNFGCILRKNSSEPYLENNTVFSFRLQFYAIEIARNKLGLNDWVYEKFNA</sequence>
<evidence type="ECO:0000313" key="3">
    <source>
        <dbReference type="Proteomes" id="UP000095358"/>
    </source>
</evidence>
<evidence type="ECO:0000259" key="1">
    <source>
        <dbReference type="Pfam" id="PF04669"/>
    </source>
</evidence>
<protein>
    <submittedName>
        <fullName evidence="2">Protein PBDC1</fullName>
    </submittedName>
</protein>
<dbReference type="Proteomes" id="UP000095358">
    <property type="component" value="Unassembled WGS sequence"/>
</dbReference>
<dbReference type="GO" id="GO:0005737">
    <property type="term" value="C:cytoplasm"/>
    <property type="evidence" value="ECO:0007669"/>
    <property type="project" value="TreeGrafter"/>
</dbReference>
<proteinExistence type="predicted"/>
<dbReference type="VEuPathDB" id="FungiDB:AWRI3580_g2178"/>
<dbReference type="STRING" id="29833.A0A1E5RQ28"/>
<dbReference type="InterPro" id="IPR023139">
    <property type="entry name" value="PBDC1-like_dom_sf"/>
</dbReference>
<dbReference type="PANTHER" id="PTHR13410">
    <property type="entry name" value="PROTEIN PBDC1"/>
    <property type="match status" value="1"/>
</dbReference>
<organism evidence="2 3">
    <name type="scientific">Hanseniaspora uvarum</name>
    <name type="common">Yeast</name>
    <name type="synonym">Kloeckera apiculata</name>
    <dbReference type="NCBI Taxonomy" id="29833"/>
    <lineage>
        <taxon>Eukaryota</taxon>
        <taxon>Fungi</taxon>
        <taxon>Dikarya</taxon>
        <taxon>Ascomycota</taxon>
        <taxon>Saccharomycotina</taxon>
        <taxon>Saccharomycetes</taxon>
        <taxon>Saccharomycodales</taxon>
        <taxon>Saccharomycodaceae</taxon>
        <taxon>Hanseniaspora</taxon>
    </lineage>
</organism>
<reference evidence="3" key="1">
    <citation type="journal article" date="2016" name="Genome Announc.">
        <title>Genome sequences of three species of Hanseniaspora isolated from spontaneous wine fermentations.</title>
        <authorList>
            <person name="Sternes P.R."/>
            <person name="Lee D."/>
            <person name="Kutyna D.R."/>
            <person name="Borneman A.R."/>
        </authorList>
    </citation>
    <scope>NUCLEOTIDE SEQUENCE [LARGE SCALE GENOMIC DNA]</scope>
    <source>
        <strain evidence="3">AWRI3580</strain>
    </source>
</reference>